<dbReference type="Pfam" id="PF13569">
    <property type="entry name" value="DUF4132"/>
    <property type="match status" value="1"/>
</dbReference>
<accession>A0A149U912</accession>
<gene>
    <name evidence="3" type="ORF">AD948_00470</name>
</gene>
<name>A0A149U912_9PROT</name>
<reference evidence="3 4" key="1">
    <citation type="submission" date="2015-06" db="EMBL/GenBank/DDBJ databases">
        <title>Improved classification and identification of acetic acid bacteria using matrix-assisted laser desorption/ionization time-of-flight mass spectrometry; Gluconobacter nephelii and Gluconobacter uchimurae are later heterotypic synonyms of Gluconobacter japonicus and Gluconobacter oxydans, respectively.</title>
        <authorList>
            <person name="Li L."/>
            <person name="Cleenwerck I."/>
            <person name="De Vuyst L."/>
            <person name="Vandamme P."/>
        </authorList>
    </citation>
    <scope>NUCLEOTIDE SEQUENCE [LARGE SCALE GENOMIC DNA]</scope>
    <source>
        <strain evidence="3 4">LMG 23690</strain>
    </source>
</reference>
<dbReference type="InterPro" id="IPR056639">
    <property type="entry name" value="DUF7737"/>
</dbReference>
<evidence type="ECO:0000259" key="1">
    <source>
        <dbReference type="Pfam" id="PF13569"/>
    </source>
</evidence>
<sequence length="932" mass="105577">MTPAQHDLLDTELAIARMILADVGRMEEQLIRWRSEMEKVDPQIFSNLEAAWVKRHKKQIRDYYMIPEHSLSDYMIQNHMPIAACMDETLIGVSQLPRPPRWLRKYARENVSHTLGFATSKLYPDTSRRDIPGQPKRSYAKSGMHAYFRLFSRAAHSLPDAAWFDQACHDREEMARSFPHLYWLAREFVFREDPASSLEAMDDRLEFFQVPEVPRPSKKTLARFLDRLKEPDGSKFLAFARGVIQELDRIGDDHSTYYGILGIPSLYRAAIFPRFIRLLNVAFKQAGSVSVIAEVLIQNPSFYTFQLGRPQGSGIMQLGRFHLLRTKFPDRNPKPVAQKQEGCVIRKPELSDSIFPGCLWMIAAARDPADVAWLLPVCAKALRNEDVAHFNRLVTTVGEIASPDAIRGLARLRAKTRHATMLKQLNVALAQAAERSGLTTAEAEELVALTYGLDEQHCRVEPLVGGVTATLTLAGSGQAVIRYADPLGALLSKPPASIKADAQSETTLRDLRADAKSLTADMAIHRQRLERSWLTGQSWTWSAFQQRWLAHPVLSWLARRQIWLVAYPDLTVFTCMIGEDGGLYGSDGTRLPLPHGDLLLSLWHPLHNGVQDGAESSCVTLWRQQLKALKIEQPIRQAWRETYTLTQEERESSPASYRYARRILNQAQVVEIGRKRGWRIRNLSPHMPSSESAPWAFSLPAHGIYADWRTGGVGIDHLPHGAGTFSHIITDRLRFCVLEDGGNWLYDGGRKLKEMQTPVRLGDIPPVVFSEIMRDLDLMISIAASDVSFNAETIYAIPDLGVWRRQAGLAYIPLPKEPHFGALAASRRDEIAVIVKSMKVDDRLRFEGPYIMIEGKRHQYRLHLGSADVMILPDLRHLFLSTTLSNSARQKGPAYKPLHDDDRLDLILQRIIMLLNDDRIRDKDILAQFASL</sequence>
<evidence type="ECO:0000259" key="2">
    <source>
        <dbReference type="Pfam" id="PF24879"/>
    </source>
</evidence>
<feature type="domain" description="DUF7737" evidence="2">
    <location>
        <begin position="825"/>
        <end position="928"/>
    </location>
</feature>
<dbReference type="Proteomes" id="UP000075360">
    <property type="component" value="Unassembled WGS sequence"/>
</dbReference>
<proteinExistence type="predicted"/>
<dbReference type="InterPro" id="IPR025406">
    <property type="entry name" value="DUF4132"/>
</dbReference>
<dbReference type="Pfam" id="PF24879">
    <property type="entry name" value="DUF7737"/>
    <property type="match status" value="1"/>
</dbReference>
<dbReference type="AlphaFoldDB" id="A0A149U912"/>
<protein>
    <submittedName>
        <fullName evidence="3">Uncharacterized protein</fullName>
    </submittedName>
</protein>
<evidence type="ECO:0000313" key="3">
    <source>
        <dbReference type="EMBL" id="KXV61787.1"/>
    </source>
</evidence>
<comment type="caution">
    <text evidence="3">The sequence shown here is derived from an EMBL/GenBank/DDBJ whole genome shotgun (WGS) entry which is preliminary data.</text>
</comment>
<dbReference type="EMBL" id="LHZU01000055">
    <property type="protein sequence ID" value="KXV61787.1"/>
    <property type="molecule type" value="Genomic_DNA"/>
</dbReference>
<feature type="domain" description="DUF4132" evidence="1">
    <location>
        <begin position="489"/>
        <end position="678"/>
    </location>
</feature>
<dbReference type="OrthoDB" id="9763697at2"/>
<dbReference type="PATRIC" id="fig|446692.4.peg.1685"/>
<dbReference type="RefSeq" id="WP_061470250.1">
    <property type="nucleotide sequence ID" value="NZ_LHZU01000055.1"/>
</dbReference>
<evidence type="ECO:0000313" key="4">
    <source>
        <dbReference type="Proteomes" id="UP000075360"/>
    </source>
</evidence>
<organism evidence="3 4">
    <name type="scientific">Acetobacter senegalensis</name>
    <dbReference type="NCBI Taxonomy" id="446692"/>
    <lineage>
        <taxon>Bacteria</taxon>
        <taxon>Pseudomonadati</taxon>
        <taxon>Pseudomonadota</taxon>
        <taxon>Alphaproteobacteria</taxon>
        <taxon>Acetobacterales</taxon>
        <taxon>Acetobacteraceae</taxon>
        <taxon>Acetobacter</taxon>
    </lineage>
</organism>